<accession>A0A7E4VSK9</accession>
<reference evidence="2" key="2">
    <citation type="submission" date="2020-10" db="UniProtKB">
        <authorList>
            <consortium name="WormBaseParasite"/>
        </authorList>
    </citation>
    <scope>IDENTIFICATION</scope>
</reference>
<evidence type="ECO:0000313" key="2">
    <source>
        <dbReference type="WBParaSite" id="Pan_g2859.t1"/>
    </source>
</evidence>
<sequence>MSGMHPAPVFMTSPLGSLEPYIITSSLGPLEPYSVKELIATRKDAFDQYHEVLISLTDEAKGKCRLVDSGKQTHYLCGC</sequence>
<organism evidence="1 2">
    <name type="scientific">Panagrellus redivivus</name>
    <name type="common">Microworm</name>
    <dbReference type="NCBI Taxonomy" id="6233"/>
    <lineage>
        <taxon>Eukaryota</taxon>
        <taxon>Metazoa</taxon>
        <taxon>Ecdysozoa</taxon>
        <taxon>Nematoda</taxon>
        <taxon>Chromadorea</taxon>
        <taxon>Rhabditida</taxon>
        <taxon>Tylenchina</taxon>
        <taxon>Panagrolaimomorpha</taxon>
        <taxon>Panagrolaimoidea</taxon>
        <taxon>Panagrolaimidae</taxon>
        <taxon>Panagrellus</taxon>
    </lineage>
</organism>
<dbReference type="Proteomes" id="UP000492821">
    <property type="component" value="Unassembled WGS sequence"/>
</dbReference>
<keyword evidence="1" id="KW-1185">Reference proteome</keyword>
<reference evidence="1" key="1">
    <citation type="journal article" date="2013" name="Genetics">
        <title>The draft genome and transcriptome of Panagrellus redivivus are shaped by the harsh demands of a free-living lifestyle.</title>
        <authorList>
            <person name="Srinivasan J."/>
            <person name="Dillman A.R."/>
            <person name="Macchietto M.G."/>
            <person name="Heikkinen L."/>
            <person name="Lakso M."/>
            <person name="Fracchia K.M."/>
            <person name="Antoshechkin I."/>
            <person name="Mortazavi A."/>
            <person name="Wong G."/>
            <person name="Sternberg P.W."/>
        </authorList>
    </citation>
    <scope>NUCLEOTIDE SEQUENCE [LARGE SCALE GENOMIC DNA]</scope>
    <source>
        <strain evidence="1">MT8872</strain>
    </source>
</reference>
<proteinExistence type="predicted"/>
<protein>
    <submittedName>
        <fullName evidence="2">AMP_N domain-containing protein</fullName>
    </submittedName>
</protein>
<evidence type="ECO:0000313" key="1">
    <source>
        <dbReference type="Proteomes" id="UP000492821"/>
    </source>
</evidence>
<name>A0A7E4VSK9_PANRE</name>
<dbReference type="WBParaSite" id="Pan_g2859.t1">
    <property type="protein sequence ID" value="Pan_g2859.t1"/>
    <property type="gene ID" value="Pan_g2859"/>
</dbReference>
<dbReference type="AlphaFoldDB" id="A0A7E4VSK9"/>